<reference evidence="2 3" key="1">
    <citation type="journal article" date="2018" name="Sci. Rep.">
        <title>Comparative analysis of the Pocillopora damicornis genome highlights role of immune system in coral evolution.</title>
        <authorList>
            <person name="Cunning R."/>
            <person name="Bay R.A."/>
            <person name="Gillette P."/>
            <person name="Baker A.C."/>
            <person name="Traylor-Knowles N."/>
        </authorList>
    </citation>
    <scope>NUCLEOTIDE SEQUENCE [LARGE SCALE GENOMIC DNA]</scope>
    <source>
        <strain evidence="2">RSMAS</strain>
        <tissue evidence="2">Whole animal</tissue>
    </source>
</reference>
<dbReference type="SMART" id="SM00355">
    <property type="entry name" value="ZnF_C2H2"/>
    <property type="match status" value="4"/>
</dbReference>
<dbReference type="Proteomes" id="UP000275408">
    <property type="component" value="Unassembled WGS sequence"/>
</dbReference>
<feature type="domain" description="C2H2-type" evidence="1">
    <location>
        <begin position="149"/>
        <end position="170"/>
    </location>
</feature>
<evidence type="ECO:0000313" key="2">
    <source>
        <dbReference type="EMBL" id="RMX53986.1"/>
    </source>
</evidence>
<comment type="caution">
    <text evidence="2">The sequence shown here is derived from an EMBL/GenBank/DDBJ whole genome shotgun (WGS) entry which is preliminary data.</text>
</comment>
<proteinExistence type="predicted"/>
<name>A0A3M6UK01_POCDA</name>
<dbReference type="OMA" id="PNIEHQA"/>
<accession>A0A3M6UK01</accession>
<evidence type="ECO:0000313" key="3">
    <source>
        <dbReference type="Proteomes" id="UP000275408"/>
    </source>
</evidence>
<dbReference type="PROSITE" id="PS00028">
    <property type="entry name" value="ZINC_FINGER_C2H2_1"/>
    <property type="match status" value="1"/>
</dbReference>
<evidence type="ECO:0000259" key="1">
    <source>
        <dbReference type="PROSITE" id="PS00028"/>
    </source>
</evidence>
<dbReference type="InterPro" id="IPR013087">
    <property type="entry name" value="Znf_C2H2_type"/>
</dbReference>
<sequence>MCTIRLTSIFFVDWETTSKDFVKGIKFTSTQRDIKVHLFYNKKTPKNELPGDSEWIVKHPTLTSSAEASWTALLTYVLHFYTHTACNCTNNHCRLWPKRHVHTKYRAHIVCGDEARYEELQAILKFNKIPVKIIDVGERTLLDLFQYSCNHCKIIFKTKKEADAHDQIKHNFLCTNLRCEKSKRTNGFFARKELEDHLARQRSCEFCPDKIFCSTKKLEEHMGKTHRKCDCSCEEYYETRDEYLEHFYSNLPLPCLEEPSCSERFPNIEFQAFHHKSVHGATYPYYCMACYKKKYLVCLKTAEELLNHVEEEKHSDEEFSFAQIPLYIALGEN</sequence>
<dbReference type="OrthoDB" id="5945098at2759"/>
<protein>
    <recommendedName>
        <fullName evidence="1">C2H2-type domain-containing protein</fullName>
    </recommendedName>
</protein>
<dbReference type="EMBL" id="RCHS01001351">
    <property type="protein sequence ID" value="RMX53986.1"/>
    <property type="molecule type" value="Genomic_DNA"/>
</dbReference>
<gene>
    <name evidence="2" type="ORF">pdam_00014898</name>
</gene>
<organism evidence="2 3">
    <name type="scientific">Pocillopora damicornis</name>
    <name type="common">Cauliflower coral</name>
    <name type="synonym">Millepora damicornis</name>
    <dbReference type="NCBI Taxonomy" id="46731"/>
    <lineage>
        <taxon>Eukaryota</taxon>
        <taxon>Metazoa</taxon>
        <taxon>Cnidaria</taxon>
        <taxon>Anthozoa</taxon>
        <taxon>Hexacorallia</taxon>
        <taxon>Scleractinia</taxon>
        <taxon>Astrocoeniina</taxon>
        <taxon>Pocilloporidae</taxon>
        <taxon>Pocillopora</taxon>
    </lineage>
</organism>
<dbReference type="AlphaFoldDB" id="A0A3M6UK01"/>
<keyword evidence="3" id="KW-1185">Reference proteome</keyword>